<evidence type="ECO:0000313" key="2">
    <source>
        <dbReference type="EMBL" id="SNS23516.1"/>
    </source>
</evidence>
<accession>A0A239CTE2</accession>
<keyword evidence="1" id="KW-0472">Membrane</keyword>
<dbReference type="RefSeq" id="WP_141135811.1">
    <property type="nucleotide sequence ID" value="NZ_FZON01000008.1"/>
</dbReference>
<proteinExistence type="predicted"/>
<keyword evidence="1" id="KW-0812">Transmembrane</keyword>
<feature type="transmembrane region" description="Helical" evidence="1">
    <location>
        <begin position="12"/>
        <end position="31"/>
    </location>
</feature>
<organism evidence="2 3">
    <name type="scientific">Antarctobacter heliothermus</name>
    <dbReference type="NCBI Taxonomy" id="74033"/>
    <lineage>
        <taxon>Bacteria</taxon>
        <taxon>Pseudomonadati</taxon>
        <taxon>Pseudomonadota</taxon>
        <taxon>Alphaproteobacteria</taxon>
        <taxon>Rhodobacterales</taxon>
        <taxon>Roseobacteraceae</taxon>
        <taxon>Antarctobacter</taxon>
    </lineage>
</organism>
<dbReference type="Proteomes" id="UP000198440">
    <property type="component" value="Unassembled WGS sequence"/>
</dbReference>
<name>A0A239CTE2_9RHOB</name>
<feature type="transmembrane region" description="Helical" evidence="1">
    <location>
        <begin position="133"/>
        <end position="157"/>
    </location>
</feature>
<keyword evidence="1" id="KW-1133">Transmembrane helix</keyword>
<dbReference type="AlphaFoldDB" id="A0A239CTE2"/>
<protein>
    <submittedName>
        <fullName evidence="2">Uncharacterized protein</fullName>
    </submittedName>
</protein>
<feature type="transmembrane region" description="Helical" evidence="1">
    <location>
        <begin position="214"/>
        <end position="234"/>
    </location>
</feature>
<feature type="transmembrane region" description="Helical" evidence="1">
    <location>
        <begin position="178"/>
        <end position="202"/>
    </location>
</feature>
<evidence type="ECO:0000313" key="3">
    <source>
        <dbReference type="Proteomes" id="UP000198440"/>
    </source>
</evidence>
<reference evidence="2 3" key="1">
    <citation type="submission" date="2017-06" db="EMBL/GenBank/DDBJ databases">
        <authorList>
            <person name="Kim H.J."/>
            <person name="Triplett B.A."/>
        </authorList>
    </citation>
    <scope>NUCLEOTIDE SEQUENCE [LARGE SCALE GENOMIC DNA]</scope>
    <source>
        <strain evidence="2 3">DSM 11445</strain>
    </source>
</reference>
<sequence length="239" mass="26207">MLTSSPTVRIFIYTIVWLLRYGVLLLGVHWLNGQRGAGISLTGIVDLCKGLSLWALVMSGGDIWHHQLSLAERTNSRFLMLVGVVNRGVVWVSGALAILVFCKVFAFKTDMFNFEKLTAPSLGFWVESFLKGGFVYCTMIPIFAYAILNSILAFYPLPKSGVATEVISDFEYGRRKSLLLLVYSNLTVVIPLIFVIAAVNMSSIDGISMITKDVFLSGAMAVIIMASAISAKAVELYNS</sequence>
<gene>
    <name evidence="2" type="ORF">SAMN04488078_100833</name>
</gene>
<dbReference type="EMBL" id="FZON01000008">
    <property type="protein sequence ID" value="SNS23516.1"/>
    <property type="molecule type" value="Genomic_DNA"/>
</dbReference>
<feature type="transmembrane region" description="Helical" evidence="1">
    <location>
        <begin position="78"/>
        <end position="106"/>
    </location>
</feature>
<evidence type="ECO:0000256" key="1">
    <source>
        <dbReference type="SAM" id="Phobius"/>
    </source>
</evidence>